<dbReference type="Pfam" id="PF02464">
    <property type="entry name" value="CinA"/>
    <property type="match status" value="1"/>
</dbReference>
<name>A0ABW7H1P9_9BURK</name>
<accession>A0ABW7H1P9</accession>
<protein>
    <submittedName>
        <fullName evidence="2">CinA family protein</fullName>
    </submittedName>
</protein>
<evidence type="ECO:0000313" key="2">
    <source>
        <dbReference type="EMBL" id="MFG6467951.1"/>
    </source>
</evidence>
<gene>
    <name evidence="2" type="ORF">ACG01O_15100</name>
</gene>
<dbReference type="InterPro" id="IPR036653">
    <property type="entry name" value="CinA-like_C"/>
</dbReference>
<sequence>MTALTLPPRLLEDLADALLRRHERLGTAESCTGGWIATTCTDLAGSSAWFERGVVTYSNEAKTELLGVPADLIARVGAVSAEVAEHMACGLLARAPVDWALAVTGVAGPGGGSPAKPVGTVWLALAQRGAAPRVWCEHFAGDRAAVRAQTVISGLQALHRALQPADPAPDQPSLAS</sequence>
<proteinExistence type="predicted"/>
<dbReference type="Proteomes" id="UP001606303">
    <property type="component" value="Unassembled WGS sequence"/>
</dbReference>
<reference evidence="2 3" key="1">
    <citation type="submission" date="2024-08" db="EMBL/GenBank/DDBJ databases">
        <authorList>
            <person name="Lu H."/>
        </authorList>
    </citation>
    <scope>NUCLEOTIDE SEQUENCE [LARGE SCALE GENOMIC DNA]</scope>
    <source>
        <strain evidence="2 3">BYS87W</strain>
    </source>
</reference>
<evidence type="ECO:0000259" key="1">
    <source>
        <dbReference type="Pfam" id="PF02464"/>
    </source>
</evidence>
<organism evidence="2 3">
    <name type="scientific">Pelomonas baiyunensis</name>
    <dbReference type="NCBI Taxonomy" id="3299026"/>
    <lineage>
        <taxon>Bacteria</taxon>
        <taxon>Pseudomonadati</taxon>
        <taxon>Pseudomonadota</taxon>
        <taxon>Betaproteobacteria</taxon>
        <taxon>Burkholderiales</taxon>
        <taxon>Sphaerotilaceae</taxon>
        <taxon>Roseateles</taxon>
    </lineage>
</organism>
<feature type="domain" description="CinA C-terminal" evidence="1">
    <location>
        <begin position="11"/>
        <end position="161"/>
    </location>
</feature>
<dbReference type="Gene3D" id="3.90.950.20">
    <property type="entry name" value="CinA-like"/>
    <property type="match status" value="1"/>
</dbReference>
<comment type="caution">
    <text evidence="2">The sequence shown here is derived from an EMBL/GenBank/DDBJ whole genome shotgun (WGS) entry which is preliminary data.</text>
</comment>
<evidence type="ECO:0000313" key="3">
    <source>
        <dbReference type="Proteomes" id="UP001606303"/>
    </source>
</evidence>
<dbReference type="NCBIfam" id="TIGR00199">
    <property type="entry name" value="PncC_domain"/>
    <property type="match status" value="1"/>
</dbReference>
<dbReference type="SUPFAM" id="SSF142433">
    <property type="entry name" value="CinA-like"/>
    <property type="match status" value="1"/>
</dbReference>
<dbReference type="InterPro" id="IPR008136">
    <property type="entry name" value="CinA_C"/>
</dbReference>
<dbReference type="RefSeq" id="WP_394385824.1">
    <property type="nucleotide sequence ID" value="NZ_JBIGIB010000004.1"/>
</dbReference>
<dbReference type="EMBL" id="JBIGIB010000004">
    <property type="protein sequence ID" value="MFG6467951.1"/>
    <property type="molecule type" value="Genomic_DNA"/>
</dbReference>
<keyword evidence="3" id="KW-1185">Reference proteome</keyword>